<dbReference type="PANTHER" id="PTHR37314:SF4">
    <property type="entry name" value="UPF0700 TRANSMEMBRANE PROTEIN YOAK"/>
    <property type="match status" value="1"/>
</dbReference>
<feature type="transmembrane region" description="Helical" evidence="1">
    <location>
        <begin position="67"/>
        <end position="85"/>
    </location>
</feature>
<dbReference type="AlphaFoldDB" id="A0A6N9I4W7"/>
<keyword evidence="1" id="KW-0812">Transmembrane</keyword>
<protein>
    <submittedName>
        <fullName evidence="2">DUF1275 domain-containing protein</fullName>
    </submittedName>
</protein>
<organism evidence="2 3">
    <name type="scientific">Furfurilactobacillus milii</name>
    <dbReference type="NCBI Taxonomy" id="2888272"/>
    <lineage>
        <taxon>Bacteria</taxon>
        <taxon>Bacillati</taxon>
        <taxon>Bacillota</taxon>
        <taxon>Bacilli</taxon>
        <taxon>Lactobacillales</taxon>
        <taxon>Lactobacillaceae</taxon>
        <taxon>Furfurilactobacillus</taxon>
    </lineage>
</organism>
<dbReference type="OrthoDB" id="7057004at2"/>
<dbReference type="EMBL" id="WEZQ01000014">
    <property type="protein sequence ID" value="MYV17476.1"/>
    <property type="molecule type" value="Genomic_DNA"/>
</dbReference>
<evidence type="ECO:0000256" key="1">
    <source>
        <dbReference type="SAM" id="Phobius"/>
    </source>
</evidence>
<reference evidence="2 3" key="1">
    <citation type="journal article" date="2019" name="Appl. Environ. Microbiol.">
        <title>Genetic determinants of hydroxycinnamic acid metabolism in heterofermentative lactobacilli.</title>
        <authorList>
            <person name="Gaur G."/>
            <person name="Oh J.H."/>
            <person name="Filannino P."/>
            <person name="Gobbetti M."/>
            <person name="van Pijkeren J.P."/>
            <person name="Ganzle M.G."/>
        </authorList>
    </citation>
    <scope>NUCLEOTIDE SEQUENCE [LARGE SCALE GENOMIC DNA]</scope>
    <source>
        <strain evidence="2 3">C5</strain>
    </source>
</reference>
<keyword evidence="1" id="KW-0472">Membrane</keyword>
<dbReference type="RefSeq" id="WP_161003861.1">
    <property type="nucleotide sequence ID" value="NZ_WEZQ01000014.1"/>
</dbReference>
<keyword evidence="1" id="KW-1133">Transmembrane helix</keyword>
<evidence type="ECO:0000313" key="2">
    <source>
        <dbReference type="EMBL" id="MYV17476.1"/>
    </source>
</evidence>
<feature type="transmembrane region" description="Helical" evidence="1">
    <location>
        <begin position="175"/>
        <end position="195"/>
    </location>
</feature>
<evidence type="ECO:0000313" key="3">
    <source>
        <dbReference type="Proteomes" id="UP000449209"/>
    </source>
</evidence>
<gene>
    <name evidence="2" type="ORF">GB993_08160</name>
</gene>
<feature type="transmembrane region" description="Helical" evidence="1">
    <location>
        <begin position="201"/>
        <end position="220"/>
    </location>
</feature>
<proteinExistence type="predicted"/>
<dbReference type="PANTHER" id="PTHR37314">
    <property type="entry name" value="SLR0142 PROTEIN"/>
    <property type="match status" value="1"/>
</dbReference>
<sequence>MPLDKDGVPQIYQLRRLAVALTMVGGFIDAYTFEQRGGSLAAMQTGNIIFLSVDVAKRNLPSLMTKVAAILFFSLGVLAVSLFKHHHSTHYWRLPTLLLEMVVCIIVGFEPRSVSDIFAVPPLAMVMAMQTTAFNAIEGHGYNSVYSTGNLKMAMIAIGEFHFHHNRSQLISAMLYLELVFAFAAGAIISALLQLSFNVHAIWFAAVGILLVIIGYSIAIHQKNIQFSD</sequence>
<dbReference type="InterPro" id="IPR010699">
    <property type="entry name" value="DUF1275"/>
</dbReference>
<dbReference type="Proteomes" id="UP000449209">
    <property type="component" value="Unassembled WGS sequence"/>
</dbReference>
<name>A0A6N9I4W7_9LACO</name>
<comment type="caution">
    <text evidence="2">The sequence shown here is derived from an EMBL/GenBank/DDBJ whole genome shotgun (WGS) entry which is preliminary data.</text>
</comment>
<accession>A0A6N9I4W7</accession>
<dbReference type="Pfam" id="PF06912">
    <property type="entry name" value="DUF1275"/>
    <property type="match status" value="1"/>
</dbReference>